<protein>
    <submittedName>
        <fullName evidence="2">ParB N-terminal domain-containing protein</fullName>
    </submittedName>
</protein>
<dbReference type="RefSeq" id="WP_271435738.1">
    <property type="nucleotide sequence ID" value="NZ_CP073355.1"/>
</dbReference>
<evidence type="ECO:0000259" key="1">
    <source>
        <dbReference type="SMART" id="SM00470"/>
    </source>
</evidence>
<sequence length="368" mass="40516">MAYEQSTKTLGLLNQRFGLSVGGSKYEAPAILGEIFASTGLAFGLGIDGRSEWVIDEATVAYNPGVVETIKDWKEYMGYFNTVVSLDPQSVKKRLEANGVSLTDEEAEEIANAFNNRAFFESKTGEKKDLGEFLGGELKELGRMYENLTEKDSERASVAAMMAVVAPVLGEGLALGWSTIATYLPSELAAGVEVGTTVGGTVISAYLAGISAQKAISTIREGEWTSEKIYDTIWYTGETFFFTTLSVVGIANFATTISGGCEPSKIFDEEIVPTPVNVGFFEKLFKRKANISEITPNLQDPFRYPENVNSEALSRYRDYIRMHGGLDFANPIFVRKLPSGKYEILDGHHRWWAARQMGLKKVPIKIIK</sequence>
<dbReference type="EMBL" id="CP073355">
    <property type="protein sequence ID" value="URA10610.1"/>
    <property type="molecule type" value="Genomic_DNA"/>
</dbReference>
<proteinExistence type="predicted"/>
<accession>A0AAX3BEE7</accession>
<name>A0AAX3BEE7_9SPIR</name>
<dbReference type="Proteomes" id="UP001056539">
    <property type="component" value="Chromosome"/>
</dbReference>
<organism evidence="2 3">
    <name type="scientific">Thermospira aquatica</name>
    <dbReference type="NCBI Taxonomy" id="2828656"/>
    <lineage>
        <taxon>Bacteria</taxon>
        <taxon>Pseudomonadati</taxon>
        <taxon>Spirochaetota</taxon>
        <taxon>Spirochaetia</taxon>
        <taxon>Brevinematales</taxon>
        <taxon>Thermospiraceae</taxon>
        <taxon>Thermospira</taxon>
    </lineage>
</organism>
<dbReference type="SUPFAM" id="SSF110849">
    <property type="entry name" value="ParB/Sulfiredoxin"/>
    <property type="match status" value="1"/>
</dbReference>
<dbReference type="Pfam" id="PF02195">
    <property type="entry name" value="ParB_N"/>
    <property type="match status" value="1"/>
</dbReference>
<reference evidence="2" key="1">
    <citation type="submission" date="2021-04" db="EMBL/GenBank/DDBJ databases">
        <authorList>
            <person name="Postec A."/>
        </authorList>
    </citation>
    <scope>NUCLEOTIDE SEQUENCE</scope>
    <source>
        <strain evidence="2">F1F22</strain>
    </source>
</reference>
<dbReference type="SMART" id="SM00470">
    <property type="entry name" value="ParB"/>
    <property type="match status" value="1"/>
</dbReference>
<gene>
    <name evidence="2" type="ORF">KDW03_02055</name>
</gene>
<dbReference type="Gene3D" id="3.90.1530.10">
    <property type="entry name" value="Conserved hypothetical protein from pyrococcus furiosus pfu- 392566-001, ParB domain"/>
    <property type="match status" value="1"/>
</dbReference>
<evidence type="ECO:0000313" key="2">
    <source>
        <dbReference type="EMBL" id="URA10610.1"/>
    </source>
</evidence>
<keyword evidence="3" id="KW-1185">Reference proteome</keyword>
<feature type="domain" description="ParB-like N-terminal" evidence="1">
    <location>
        <begin position="287"/>
        <end position="368"/>
    </location>
</feature>
<evidence type="ECO:0000313" key="3">
    <source>
        <dbReference type="Proteomes" id="UP001056539"/>
    </source>
</evidence>
<dbReference type="KEGG" id="taqu:KDW03_02055"/>
<dbReference type="InterPro" id="IPR036086">
    <property type="entry name" value="ParB/Sulfiredoxin_sf"/>
</dbReference>
<reference evidence="2" key="2">
    <citation type="submission" date="2022-06" db="EMBL/GenBank/DDBJ databases">
        <title>Thermospira aquatica gen. nov., sp. nov.</title>
        <authorList>
            <person name="Ben Ali Gam Z."/>
            <person name="Labat M."/>
        </authorList>
    </citation>
    <scope>NUCLEOTIDE SEQUENCE</scope>
    <source>
        <strain evidence="2">F1F22</strain>
    </source>
</reference>
<dbReference type="AlphaFoldDB" id="A0AAX3BEE7"/>
<dbReference type="InterPro" id="IPR003115">
    <property type="entry name" value="ParB_N"/>
</dbReference>